<reference evidence="2 3" key="3">
    <citation type="journal article" date="2019" name="Int. J. Syst. Evol. Microbiol.">
        <title>Anaerobacillus isosaccharinicus sp. nov., an alkaliphilic bacterium which degrades isosaccharinic acid.</title>
        <authorList>
            <person name="Bassil N.M."/>
            <person name="Lloyd J.R."/>
        </authorList>
    </citation>
    <scope>NUCLEOTIDE SEQUENCE [LARGE SCALE GENOMIC DNA]</scope>
    <source>
        <strain evidence="2 3">NB2006</strain>
    </source>
</reference>
<reference evidence="2 3" key="2">
    <citation type="journal article" date="2017" name="Genome Announc.">
        <title>Draft Genome Sequences of Four Alkaliphilic Bacteria Belonging to the Anaerobacillus Genus.</title>
        <authorList>
            <person name="Bassil N.M."/>
            <person name="Lloyd J.R."/>
        </authorList>
    </citation>
    <scope>NUCLEOTIDE SEQUENCE [LARGE SCALE GENOMIC DNA]</scope>
    <source>
        <strain evidence="2 3">NB2006</strain>
    </source>
</reference>
<dbReference type="EMBL" id="LQXD01000053">
    <property type="protein sequence ID" value="OIJ22560.1"/>
    <property type="molecule type" value="Genomic_DNA"/>
</dbReference>
<dbReference type="KEGG" id="aia:AWH56_009060"/>
<organism evidence="1 3">
    <name type="scientific">Anaerobacillus isosaccharinicus</name>
    <dbReference type="NCBI Taxonomy" id="1532552"/>
    <lineage>
        <taxon>Bacteria</taxon>
        <taxon>Bacillati</taxon>
        <taxon>Bacillota</taxon>
        <taxon>Bacilli</taxon>
        <taxon>Bacillales</taxon>
        <taxon>Bacillaceae</taxon>
        <taxon>Anaerobacillus</taxon>
    </lineage>
</organism>
<reference evidence="1 3" key="1">
    <citation type="submission" date="2016-10" db="EMBL/GenBank/DDBJ databases">
        <title>Draft genome sequences of four alkaliphilic bacteria belonging to the Anaerobacillus genus.</title>
        <authorList>
            <person name="Bassil N.M."/>
            <person name="Lloyd J.R."/>
        </authorList>
    </citation>
    <scope>NUCLEOTIDE SEQUENCE [LARGE SCALE GENOMIC DNA]</scope>
    <source>
        <strain evidence="1 3">NB2006</strain>
    </source>
</reference>
<dbReference type="AlphaFoldDB" id="A0A1S2MD84"/>
<reference evidence="2" key="4">
    <citation type="submission" date="2020-10" db="EMBL/GenBank/DDBJ databases">
        <authorList>
            <person name="Bassil N.M."/>
            <person name="Lloyd J.R."/>
        </authorList>
    </citation>
    <scope>NUCLEOTIDE SEQUENCE</scope>
    <source>
        <strain evidence="2">NB2006</strain>
    </source>
</reference>
<accession>A0A1S2MD84</accession>
<protein>
    <submittedName>
        <fullName evidence="1">Uncharacterized protein</fullName>
    </submittedName>
</protein>
<dbReference type="EMBL" id="CP063356">
    <property type="protein sequence ID" value="QOY37711.1"/>
    <property type="molecule type" value="Genomic_DNA"/>
</dbReference>
<gene>
    <name evidence="2" type="ORF">AWH56_009060</name>
    <name evidence="1" type="ORF">AWH56_05695</name>
</gene>
<sequence length="174" mass="20802">MITTFAVNQKFPLYDKLPSKDYDNSALNYNPDGSLFVTIAWNNLSFVEESMVTTEEVRFRYLKEDDYMLLMIKFGDLSPLEFPFDPTLYAKQNIKFYINTNRFEIFLVELETGNLKGMRLLGLHPDFINHFVSHWQRNMEIPTFTVEYGNWISRIRSFYTVDEIWDRSTDIDWK</sequence>
<proteinExistence type="predicted"/>
<evidence type="ECO:0000313" key="1">
    <source>
        <dbReference type="EMBL" id="OIJ22560.1"/>
    </source>
</evidence>
<name>A0A1S2MD84_9BACI</name>
<evidence type="ECO:0000313" key="3">
    <source>
        <dbReference type="Proteomes" id="UP000180175"/>
    </source>
</evidence>
<dbReference type="Proteomes" id="UP000180175">
    <property type="component" value="Chromosome"/>
</dbReference>
<dbReference type="RefSeq" id="WP_071316207.1">
    <property type="nucleotide sequence ID" value="NZ_CP063356.2"/>
</dbReference>
<evidence type="ECO:0000313" key="2">
    <source>
        <dbReference type="EMBL" id="QOY37711.1"/>
    </source>
</evidence>
<dbReference type="OrthoDB" id="9963936at2"/>
<keyword evidence="3" id="KW-1185">Reference proteome</keyword>